<keyword evidence="1" id="KW-0812">Transmembrane</keyword>
<comment type="caution">
    <text evidence="2">The sequence shown here is derived from an EMBL/GenBank/DDBJ whole genome shotgun (WGS) entry which is preliminary data.</text>
</comment>
<sequence length="251" mass="27210">MPFTLAHPALILPLLRPCRRGLSATGLVLGSMAPDFEYFLRLRPDGIYGHTLAGIFWLDLPLVVLFTALFHSLVKQPLVASLPALLRRRLAPLTRQAWPMRRACSGPVLLGGFAGILSHLSWDAFTHDDGLVVLHWPALQQPLALLHGTFPVYTWLQLGSTVAGLLAILTYLGALPRYSAAGPFVPAVARRTFWLITGAGTGLLWGPFAWVSARIWPFSFNSVVVTGMSAALVGLLAAAAVFRRQRAAGTE</sequence>
<protein>
    <submittedName>
        <fullName evidence="2">DUF4184 family protein</fullName>
    </submittedName>
</protein>
<dbReference type="InterPro" id="IPR025238">
    <property type="entry name" value="DUF4184"/>
</dbReference>
<feature type="transmembrane region" description="Helical" evidence="1">
    <location>
        <begin position="193"/>
        <end position="212"/>
    </location>
</feature>
<dbReference type="Proteomes" id="UP001500567">
    <property type="component" value="Unassembled WGS sequence"/>
</dbReference>
<accession>A0ABP7RPA5</accession>
<keyword evidence="1" id="KW-0472">Membrane</keyword>
<dbReference type="EMBL" id="BAABDJ010000006">
    <property type="protein sequence ID" value="GAA4000395.1"/>
    <property type="molecule type" value="Genomic_DNA"/>
</dbReference>
<dbReference type="RefSeq" id="WP_345071323.1">
    <property type="nucleotide sequence ID" value="NZ_BAABDJ010000006.1"/>
</dbReference>
<evidence type="ECO:0000313" key="3">
    <source>
        <dbReference type="Proteomes" id="UP001500567"/>
    </source>
</evidence>
<keyword evidence="3" id="KW-1185">Reference proteome</keyword>
<keyword evidence="1" id="KW-1133">Transmembrane helix</keyword>
<proteinExistence type="predicted"/>
<feature type="transmembrane region" description="Helical" evidence="1">
    <location>
        <begin position="218"/>
        <end position="242"/>
    </location>
</feature>
<organism evidence="2 3">
    <name type="scientific">Hymenobacter fastidiosus</name>
    <dbReference type="NCBI Taxonomy" id="486264"/>
    <lineage>
        <taxon>Bacteria</taxon>
        <taxon>Pseudomonadati</taxon>
        <taxon>Bacteroidota</taxon>
        <taxon>Cytophagia</taxon>
        <taxon>Cytophagales</taxon>
        <taxon>Hymenobacteraceae</taxon>
        <taxon>Hymenobacter</taxon>
    </lineage>
</organism>
<evidence type="ECO:0000256" key="1">
    <source>
        <dbReference type="SAM" id="Phobius"/>
    </source>
</evidence>
<gene>
    <name evidence="2" type="ORF">GCM10022408_09340</name>
</gene>
<evidence type="ECO:0000313" key="2">
    <source>
        <dbReference type="EMBL" id="GAA4000395.1"/>
    </source>
</evidence>
<feature type="transmembrane region" description="Helical" evidence="1">
    <location>
        <begin position="47"/>
        <end position="70"/>
    </location>
</feature>
<feature type="transmembrane region" description="Helical" evidence="1">
    <location>
        <begin position="103"/>
        <end position="122"/>
    </location>
</feature>
<reference evidence="3" key="1">
    <citation type="journal article" date="2019" name="Int. J. Syst. Evol. Microbiol.">
        <title>The Global Catalogue of Microorganisms (GCM) 10K type strain sequencing project: providing services to taxonomists for standard genome sequencing and annotation.</title>
        <authorList>
            <consortium name="The Broad Institute Genomics Platform"/>
            <consortium name="The Broad Institute Genome Sequencing Center for Infectious Disease"/>
            <person name="Wu L."/>
            <person name="Ma J."/>
        </authorList>
    </citation>
    <scope>NUCLEOTIDE SEQUENCE [LARGE SCALE GENOMIC DNA]</scope>
    <source>
        <strain evidence="3">JCM 17224</strain>
    </source>
</reference>
<feature type="transmembrane region" description="Helical" evidence="1">
    <location>
        <begin position="152"/>
        <end position="172"/>
    </location>
</feature>
<name>A0ABP7RPA5_9BACT</name>
<dbReference type="Pfam" id="PF13803">
    <property type="entry name" value="DUF4184"/>
    <property type="match status" value="1"/>
</dbReference>